<dbReference type="AlphaFoldDB" id="A0A427YHF9"/>
<feature type="region of interest" description="Disordered" evidence="1">
    <location>
        <begin position="630"/>
        <end position="702"/>
    </location>
</feature>
<dbReference type="STRING" id="1890683.A0A427YHF9"/>
<dbReference type="OrthoDB" id="2305498at2759"/>
<dbReference type="InterPro" id="IPR018958">
    <property type="entry name" value="Knr4/Smi1-like_dom"/>
</dbReference>
<feature type="domain" description="Knr4/Smi1-like" evidence="2">
    <location>
        <begin position="116"/>
        <end position="274"/>
    </location>
</feature>
<name>A0A427YHF9_9TREE</name>
<feature type="region of interest" description="Disordered" evidence="1">
    <location>
        <begin position="44"/>
        <end position="75"/>
    </location>
</feature>
<organism evidence="3 4">
    <name type="scientific">Saitozyma podzolica</name>
    <dbReference type="NCBI Taxonomy" id="1890683"/>
    <lineage>
        <taxon>Eukaryota</taxon>
        <taxon>Fungi</taxon>
        <taxon>Dikarya</taxon>
        <taxon>Basidiomycota</taxon>
        <taxon>Agaricomycotina</taxon>
        <taxon>Tremellomycetes</taxon>
        <taxon>Tremellales</taxon>
        <taxon>Trimorphomycetaceae</taxon>
        <taxon>Saitozyma</taxon>
    </lineage>
</organism>
<dbReference type="PANTHER" id="PTHR47432:SF1">
    <property type="entry name" value="CELL WALL ASSEMBLY REGULATOR SMI1"/>
    <property type="match status" value="1"/>
</dbReference>
<reference evidence="3 4" key="1">
    <citation type="submission" date="2018-11" db="EMBL/GenBank/DDBJ databases">
        <title>Genome sequence of Saitozyma podzolica DSM 27192.</title>
        <authorList>
            <person name="Aliyu H."/>
            <person name="Gorte O."/>
            <person name="Ochsenreither K."/>
        </authorList>
    </citation>
    <scope>NUCLEOTIDE SEQUENCE [LARGE SCALE GENOMIC DNA]</scope>
    <source>
        <strain evidence="3 4">DSM 27192</strain>
    </source>
</reference>
<dbReference type="InterPro" id="IPR051873">
    <property type="entry name" value="KNR4/SMI1_regulator"/>
</dbReference>
<dbReference type="GO" id="GO:0070880">
    <property type="term" value="P:fungal-type cell wall beta-glucan biosynthetic process"/>
    <property type="evidence" value="ECO:0007669"/>
    <property type="project" value="TreeGrafter"/>
</dbReference>
<accession>A0A427YHF9</accession>
<feature type="compositionally biased region" description="Low complexity" evidence="1">
    <location>
        <begin position="465"/>
        <end position="491"/>
    </location>
</feature>
<dbReference type="Proteomes" id="UP000279259">
    <property type="component" value="Unassembled WGS sequence"/>
</dbReference>
<dbReference type="PANTHER" id="PTHR47432">
    <property type="entry name" value="CELL WALL ASSEMBLY REGULATOR SMI1"/>
    <property type="match status" value="1"/>
</dbReference>
<dbReference type="Pfam" id="PF09346">
    <property type="entry name" value="SMI1_KNR4"/>
    <property type="match status" value="1"/>
</dbReference>
<proteinExistence type="predicted"/>
<feature type="compositionally biased region" description="Polar residues" evidence="1">
    <location>
        <begin position="53"/>
        <end position="62"/>
    </location>
</feature>
<evidence type="ECO:0000313" key="3">
    <source>
        <dbReference type="EMBL" id="RSH90589.1"/>
    </source>
</evidence>
<sequence>MPFLNSISTFFSGQPSKASSSRHQARRSVINSTMDAFSLPVTSKPFGADAMGQTDSASSSPGPSRRESTSYTAYPPPQDAYRPAVSYYPPLSHTYHRLRNALADSFPELIETINRPVDAGLLAHFEQQLGCPLPPPVRDSFLAADGQDLEAAGNLSNGGLFYGLHLLPLEEVIREWLFWRQAEHDPLAGTNPAVLATMASVPPGWIKCLYACRGWIPLLSDRTGNYVGVDLDPGPGGSWGQVIVFGRDFDRKCVLWRGEGEGGWGKWFAAFVDELESGEGWEADKSNSSDEDEEVGYGTYNGGGSYGEAGKGLRLAGEYRGWNVLEAWWDRSVRKWEQMGLGLDVEAVEKGLQEARRLAGYDEKGKGKEAAVGIGMRSGESAAQVEIPVLGSPQMPPAPGSPTPHDSDVLLPPASPDQMPLPAVPRIHQPAPVRTITPITSSSDHPLAPGRTSRSSSTSHDGYLSPPSRSPPRQGQAPRRTAAAAPAVTPLDLPTRADMQAMSAIAQAEASGLRGGWIMSLDTTPAARLRRNDEDMEDIDLEGGKVEKFGSPRMSDVEMYRQREEERLAMAGVEHRRPSPLTSRSSSPLAREAGLEVVDMTQTPKASAYRDEPVGVPPSVIAATTALRRPPPIANHNQQTIRTRTADEERDKEVIRGDRRETPPRTQRESSVISIGSEQGLLDGRNSERGTPVLGSPVQSPMALHSEGVPEVRINGAELNGVEDAMEEISLGAG</sequence>
<dbReference type="SUPFAM" id="SSF160631">
    <property type="entry name" value="SMI1/KNR4-like"/>
    <property type="match status" value="1"/>
</dbReference>
<dbReference type="InterPro" id="IPR037883">
    <property type="entry name" value="Knr4/Smi1-like_sf"/>
</dbReference>
<dbReference type="GO" id="GO:0043332">
    <property type="term" value="C:mating projection tip"/>
    <property type="evidence" value="ECO:0007669"/>
    <property type="project" value="TreeGrafter"/>
</dbReference>
<comment type="caution">
    <text evidence="3">The sequence shown here is derived from an EMBL/GenBank/DDBJ whole genome shotgun (WGS) entry which is preliminary data.</text>
</comment>
<evidence type="ECO:0000256" key="1">
    <source>
        <dbReference type="SAM" id="MobiDB-lite"/>
    </source>
</evidence>
<evidence type="ECO:0000259" key="2">
    <source>
        <dbReference type="SMART" id="SM00860"/>
    </source>
</evidence>
<gene>
    <name evidence="3" type="primary">SMI1</name>
    <name evidence="3" type="ORF">EHS25_001194</name>
</gene>
<dbReference type="SMART" id="SM00860">
    <property type="entry name" value="SMI1_KNR4"/>
    <property type="match status" value="1"/>
</dbReference>
<protein>
    <submittedName>
        <fullName evidence="3">Cell wall assembly regulator</fullName>
    </submittedName>
</protein>
<feature type="region of interest" description="Disordered" evidence="1">
    <location>
        <begin position="280"/>
        <end position="301"/>
    </location>
</feature>
<evidence type="ECO:0000313" key="4">
    <source>
        <dbReference type="Proteomes" id="UP000279259"/>
    </source>
</evidence>
<keyword evidence="4" id="KW-1185">Reference proteome</keyword>
<dbReference type="EMBL" id="RSCD01000010">
    <property type="protein sequence ID" value="RSH90589.1"/>
    <property type="molecule type" value="Genomic_DNA"/>
</dbReference>
<feature type="compositionally biased region" description="Basic and acidic residues" evidence="1">
    <location>
        <begin position="644"/>
        <end position="668"/>
    </location>
</feature>
<feature type="region of interest" description="Disordered" evidence="1">
    <location>
        <begin position="390"/>
        <end position="491"/>
    </location>
</feature>